<dbReference type="InterPro" id="IPR032820">
    <property type="entry name" value="ATPase_put"/>
</dbReference>
<accession>A0ABY4C9N8</accession>
<dbReference type="Pfam" id="PF09527">
    <property type="entry name" value="ATPase_gene1"/>
    <property type="match status" value="1"/>
</dbReference>
<keyword evidence="3" id="KW-1185">Reference proteome</keyword>
<name>A0ABY4C9N8_9BACT</name>
<keyword evidence="1" id="KW-0472">Membrane</keyword>
<evidence type="ECO:0000256" key="1">
    <source>
        <dbReference type="SAM" id="Phobius"/>
    </source>
</evidence>
<evidence type="ECO:0000313" key="2">
    <source>
        <dbReference type="EMBL" id="UOF00391.1"/>
    </source>
</evidence>
<sequence>MKNYIIFASMGFELVGLIIGCFYLGEYLDRKYNSKGLIFVGLSFAALIGWLWRVIWLLRRMQKQEEKQDAGPKGPVQ</sequence>
<keyword evidence="1" id="KW-1133">Transmembrane helix</keyword>
<evidence type="ECO:0000313" key="3">
    <source>
        <dbReference type="Proteomes" id="UP000830116"/>
    </source>
</evidence>
<keyword evidence="1" id="KW-0812">Transmembrane</keyword>
<dbReference type="Proteomes" id="UP000830116">
    <property type="component" value="Chromosome"/>
</dbReference>
<feature type="transmembrane region" description="Helical" evidence="1">
    <location>
        <begin position="5"/>
        <end position="25"/>
    </location>
</feature>
<protein>
    <submittedName>
        <fullName evidence="2">AtpZ/AtpI family protein</fullName>
    </submittedName>
</protein>
<reference evidence="2" key="1">
    <citation type="submission" date="2022-03" db="EMBL/GenBank/DDBJ databases">
        <title>Genome Identification and Characterization of new species Bdellovibrio reynosense LBG001 sp. nov. from a Mexico soil sample.</title>
        <authorList>
            <person name="Camilli A."/>
            <person name="Ajao Y."/>
            <person name="Guo X."/>
        </authorList>
    </citation>
    <scope>NUCLEOTIDE SEQUENCE</scope>
    <source>
        <strain evidence="2">LBG001</strain>
    </source>
</reference>
<organism evidence="2 3">
    <name type="scientific">Bdellovibrio reynosensis</name>
    <dbReference type="NCBI Taxonomy" id="2835041"/>
    <lineage>
        <taxon>Bacteria</taxon>
        <taxon>Pseudomonadati</taxon>
        <taxon>Bdellovibrionota</taxon>
        <taxon>Bdellovibrionia</taxon>
        <taxon>Bdellovibrionales</taxon>
        <taxon>Pseudobdellovibrionaceae</taxon>
        <taxon>Bdellovibrio</taxon>
    </lineage>
</organism>
<feature type="transmembrane region" description="Helical" evidence="1">
    <location>
        <begin position="37"/>
        <end position="58"/>
    </location>
</feature>
<dbReference type="EMBL" id="CP093442">
    <property type="protein sequence ID" value="UOF00391.1"/>
    <property type="molecule type" value="Genomic_DNA"/>
</dbReference>
<gene>
    <name evidence="2" type="ORF">MNR06_11850</name>
</gene>
<dbReference type="RefSeq" id="WP_243536289.1">
    <property type="nucleotide sequence ID" value="NZ_CP093442.1"/>
</dbReference>
<proteinExistence type="predicted"/>